<evidence type="ECO:0000313" key="1">
    <source>
        <dbReference type="EMBL" id="QHN64851.1"/>
    </source>
</evidence>
<keyword evidence="2" id="KW-1185">Reference proteome</keyword>
<dbReference type="Proteomes" id="UP000464318">
    <property type="component" value="Chromosome"/>
</dbReference>
<name>A0A6P1QVK0_9FLAO</name>
<dbReference type="EMBL" id="CP029149">
    <property type="protein sequence ID" value="QHN64851.1"/>
    <property type="molecule type" value="Genomic_DNA"/>
</dbReference>
<evidence type="ECO:0000313" key="2">
    <source>
        <dbReference type="Proteomes" id="UP000464318"/>
    </source>
</evidence>
<protein>
    <submittedName>
        <fullName evidence="1">Uncharacterized protein</fullName>
    </submittedName>
</protein>
<accession>A0A6P1QVK0</accession>
<reference evidence="1 2" key="1">
    <citation type="submission" date="2018-04" db="EMBL/GenBank/DDBJ databases">
        <title>Characteristic and Complete Genome Sequencing of A Novel Member of Infective Endocarditis Causative Bacteria: Bergeyella cardium QL-PH.</title>
        <authorList>
            <person name="Pan H."/>
            <person name="Sun E."/>
            <person name="Zhang Y."/>
        </authorList>
    </citation>
    <scope>NUCLEOTIDE SEQUENCE [LARGE SCALE GENOMIC DNA]</scope>
    <source>
        <strain evidence="1 2">HPQL</strain>
    </source>
</reference>
<dbReference type="RefSeq" id="WP_160223884.1">
    <property type="nucleotide sequence ID" value="NZ_CP029149.1"/>
</dbReference>
<gene>
    <name evidence="1" type="ORF">DBX24_02560</name>
</gene>
<sequence>MDIFNQYPNLEKYYKTSDGQKFFREEHAISYAQTLTDKRVTEVYRVDAESAKEGSAQKVEDILHKLPEMELEEVKALLEREESYKKPRKSLLEAFKNRISELENSQN</sequence>
<dbReference type="AlphaFoldDB" id="A0A6P1QVK0"/>
<organism evidence="1 2">
    <name type="scientific">Bergeyella cardium</name>
    <dbReference type="NCBI Taxonomy" id="1585976"/>
    <lineage>
        <taxon>Bacteria</taxon>
        <taxon>Pseudomonadati</taxon>
        <taxon>Bacteroidota</taxon>
        <taxon>Flavobacteriia</taxon>
        <taxon>Flavobacteriales</taxon>
        <taxon>Weeksellaceae</taxon>
        <taxon>Bergeyella</taxon>
    </lineage>
</organism>
<dbReference type="KEGG" id="bcad:DBX24_02560"/>
<dbReference type="OrthoDB" id="1263383at2"/>
<proteinExistence type="predicted"/>